<keyword evidence="3" id="KW-0812">Transmembrane</keyword>
<keyword evidence="10" id="KW-0325">Glycoprotein</keyword>
<organism evidence="13 14">
    <name type="scientific">Pan troglodytes</name>
    <name type="common">Chimpanzee</name>
    <dbReference type="NCBI Taxonomy" id="9598"/>
    <lineage>
        <taxon>Eukaryota</taxon>
        <taxon>Metazoa</taxon>
        <taxon>Chordata</taxon>
        <taxon>Craniata</taxon>
        <taxon>Vertebrata</taxon>
        <taxon>Euteleostomi</taxon>
        <taxon>Mammalia</taxon>
        <taxon>Eutheria</taxon>
        <taxon>Euarchontoglires</taxon>
        <taxon>Primates</taxon>
        <taxon>Haplorrhini</taxon>
        <taxon>Catarrhini</taxon>
        <taxon>Hominidae</taxon>
        <taxon>Pan</taxon>
    </lineage>
</organism>
<keyword evidence="5" id="KW-0677">Repeat</keyword>
<comment type="subcellular location">
    <subcellularLocation>
        <location evidence="1">Membrane</location>
        <topology evidence="1">Single-pass type I membrane protein</topology>
    </subcellularLocation>
</comment>
<dbReference type="GO" id="GO:0016020">
    <property type="term" value="C:membrane"/>
    <property type="evidence" value="ECO:0007669"/>
    <property type="project" value="UniProtKB-SubCell"/>
</dbReference>
<evidence type="ECO:0000313" key="13">
    <source>
        <dbReference type="EMBL" id="PNI51630.1"/>
    </source>
</evidence>
<feature type="domain" description="Intercellular adhesion molecule N-terminal" evidence="12">
    <location>
        <begin position="34"/>
        <end position="108"/>
    </location>
</feature>
<sequence length="133" mass="14666">MLDQSLFWPPSEFSLVSDGFYLSRWTMKAGTLLSRHKERGVKCTDCPSSEKIALETSLSKELVASGMGWAAFNLSNVTGNSRILCSVYCNGSQITGSSNITVYRLPERVELAPLPPWQQVGQNFTLRCQVEGG</sequence>
<evidence type="ECO:0000256" key="6">
    <source>
        <dbReference type="ARBA" id="ARBA00022889"/>
    </source>
</evidence>
<protein>
    <submittedName>
        <fullName evidence="13">ICAM3 isoform 6</fullName>
    </submittedName>
</protein>
<evidence type="ECO:0000256" key="8">
    <source>
        <dbReference type="ARBA" id="ARBA00023136"/>
    </source>
</evidence>
<name>A0A2J8LWH4_PANTR</name>
<dbReference type="PANTHER" id="PTHR13771">
    <property type="entry name" value="INTERCELLULAR ADHESION MOLECULE"/>
    <property type="match status" value="1"/>
</dbReference>
<dbReference type="GO" id="GO:0098609">
    <property type="term" value="P:cell-cell adhesion"/>
    <property type="evidence" value="ECO:0007669"/>
    <property type="project" value="InterPro"/>
</dbReference>
<evidence type="ECO:0000256" key="5">
    <source>
        <dbReference type="ARBA" id="ARBA00022737"/>
    </source>
</evidence>
<dbReference type="InterPro" id="IPR047012">
    <property type="entry name" value="ICAM_VCAM"/>
</dbReference>
<evidence type="ECO:0000259" key="12">
    <source>
        <dbReference type="Pfam" id="PF03921"/>
    </source>
</evidence>
<evidence type="ECO:0000256" key="10">
    <source>
        <dbReference type="ARBA" id="ARBA00023180"/>
    </source>
</evidence>
<keyword evidence="4" id="KW-0732">Signal</keyword>
<dbReference type="EMBL" id="NBAG03000278">
    <property type="protein sequence ID" value="PNI51630.1"/>
    <property type="molecule type" value="Genomic_DNA"/>
</dbReference>
<accession>A0A2J8LWH4</accession>
<keyword evidence="8" id="KW-0472">Membrane</keyword>
<dbReference type="AlphaFoldDB" id="A0A2J8LWH4"/>
<evidence type="ECO:0000256" key="1">
    <source>
        <dbReference type="ARBA" id="ARBA00004479"/>
    </source>
</evidence>
<keyword evidence="9" id="KW-1015">Disulfide bond</keyword>
<evidence type="ECO:0000256" key="11">
    <source>
        <dbReference type="ARBA" id="ARBA00023319"/>
    </source>
</evidence>
<comment type="caution">
    <text evidence="13">The sequence shown here is derived from an EMBL/GenBank/DDBJ whole genome shotgun (WGS) entry which is preliminary data.</text>
</comment>
<keyword evidence="6" id="KW-0130">Cell adhesion</keyword>
<reference evidence="13 14" key="1">
    <citation type="submission" date="2017-12" db="EMBL/GenBank/DDBJ databases">
        <title>High-resolution comparative analysis of great ape genomes.</title>
        <authorList>
            <person name="Pollen A."/>
            <person name="Hastie A."/>
            <person name="Hormozdiari F."/>
            <person name="Dougherty M."/>
            <person name="Liu R."/>
            <person name="Chaisson M."/>
            <person name="Hoppe E."/>
            <person name="Hill C."/>
            <person name="Pang A."/>
            <person name="Hillier L."/>
            <person name="Baker C."/>
            <person name="Armstrong J."/>
            <person name="Shendure J."/>
            <person name="Paten B."/>
            <person name="Wilson R."/>
            <person name="Chao H."/>
            <person name="Schneider V."/>
            <person name="Ventura M."/>
            <person name="Kronenberg Z."/>
            <person name="Murali S."/>
            <person name="Gordon D."/>
            <person name="Cantsilieris S."/>
            <person name="Munson K."/>
            <person name="Nelson B."/>
            <person name="Raja A."/>
            <person name="Underwood J."/>
            <person name="Diekhans M."/>
            <person name="Fiddes I."/>
            <person name="Haussler D."/>
            <person name="Eichler E."/>
        </authorList>
    </citation>
    <scope>NUCLEOTIDE SEQUENCE [LARGE SCALE GENOMIC DNA]</scope>
    <source>
        <strain evidence="13">Yerkes chimp pedigree #C0471</strain>
    </source>
</reference>
<feature type="non-terminal residue" evidence="13">
    <location>
        <position position="133"/>
    </location>
</feature>
<dbReference type="Gene3D" id="2.60.40.10">
    <property type="entry name" value="Immunoglobulins"/>
    <property type="match status" value="1"/>
</dbReference>
<gene>
    <name evidence="13" type="ORF">CK820_G0026531</name>
</gene>
<keyword evidence="7" id="KW-1133">Transmembrane helix</keyword>
<dbReference type="SUPFAM" id="SSF48726">
    <property type="entry name" value="Immunoglobulin"/>
    <property type="match status" value="2"/>
</dbReference>
<dbReference type="PRINTS" id="PR01472">
    <property type="entry name" value="ICAMVCAM1"/>
</dbReference>
<dbReference type="Proteomes" id="UP000236370">
    <property type="component" value="Unassembled WGS sequence"/>
</dbReference>
<evidence type="ECO:0000256" key="3">
    <source>
        <dbReference type="ARBA" id="ARBA00022692"/>
    </source>
</evidence>
<dbReference type="InterPro" id="IPR013768">
    <property type="entry name" value="ICAM_N"/>
</dbReference>
<comment type="similarity">
    <text evidence="2">Belongs to the immunoglobulin superfamily. ICAM family.</text>
</comment>
<dbReference type="InterPro" id="IPR036179">
    <property type="entry name" value="Ig-like_dom_sf"/>
</dbReference>
<dbReference type="Pfam" id="PF03921">
    <property type="entry name" value="ICAM_N"/>
    <property type="match status" value="1"/>
</dbReference>
<evidence type="ECO:0000256" key="9">
    <source>
        <dbReference type="ARBA" id="ARBA00023157"/>
    </source>
</evidence>
<evidence type="ECO:0000256" key="4">
    <source>
        <dbReference type="ARBA" id="ARBA00022729"/>
    </source>
</evidence>
<proteinExistence type="inferred from homology"/>
<evidence type="ECO:0000256" key="7">
    <source>
        <dbReference type="ARBA" id="ARBA00022989"/>
    </source>
</evidence>
<dbReference type="PANTHER" id="PTHR13771:SF17">
    <property type="entry name" value="INTERCELLULAR ADHESION MOLECULE 3"/>
    <property type="match status" value="1"/>
</dbReference>
<dbReference type="GO" id="GO:0005178">
    <property type="term" value="F:integrin binding"/>
    <property type="evidence" value="ECO:0007669"/>
    <property type="project" value="InterPro"/>
</dbReference>
<dbReference type="InterPro" id="IPR003987">
    <property type="entry name" value="ICAM_VCAM_N"/>
</dbReference>
<dbReference type="InterPro" id="IPR013783">
    <property type="entry name" value="Ig-like_fold"/>
</dbReference>
<evidence type="ECO:0000256" key="2">
    <source>
        <dbReference type="ARBA" id="ARBA00005925"/>
    </source>
</evidence>
<evidence type="ECO:0000313" key="14">
    <source>
        <dbReference type="Proteomes" id="UP000236370"/>
    </source>
</evidence>
<keyword evidence="11" id="KW-0393">Immunoglobulin domain</keyword>